<sequence>MQIDYAEGTWQIIQCQGCGEVSFREMWITSEDINPNGEAEPVVTLYPNRDKDNLLAKDFVVLPSKLRKIYKEVIESYNSNLFILCATGLRSIVEGICHSAGIEGKNLQLKIEGLHTKGYLTQKHATILHEHRYMGNSAVHELDIPTKEELFIAIRIIEHTIENLYEIEDQVDELRWLKERRLKKSRIEKQ</sequence>
<evidence type="ECO:0000259" key="1">
    <source>
        <dbReference type="Pfam" id="PF13643"/>
    </source>
</evidence>
<protein>
    <recommendedName>
        <fullName evidence="1">DUF4145 domain-containing protein</fullName>
    </recommendedName>
</protein>
<dbReference type="InterPro" id="IPR025285">
    <property type="entry name" value="DUF4145"/>
</dbReference>
<reference evidence="2 3" key="1">
    <citation type="submission" date="2017-07" db="EMBL/GenBank/DDBJ databases">
        <title>Isolation and whole genome analysis of endospore-forming bacteria from heroin.</title>
        <authorList>
            <person name="Kalinowski J."/>
            <person name="Ahrens B."/>
            <person name="Al-Dilaimi A."/>
            <person name="Winkler A."/>
            <person name="Wibberg D."/>
            <person name="Schleenbecker U."/>
            <person name="Ruckert C."/>
            <person name="Wolfel R."/>
            <person name="Grass G."/>
        </authorList>
    </citation>
    <scope>NUCLEOTIDE SEQUENCE [LARGE SCALE GENOMIC DNA]</scope>
    <source>
        <strain evidence="2 3">7537-G1</strain>
    </source>
</reference>
<proteinExistence type="predicted"/>
<dbReference type="Proteomes" id="UP000215596">
    <property type="component" value="Unassembled WGS sequence"/>
</dbReference>
<evidence type="ECO:0000313" key="2">
    <source>
        <dbReference type="EMBL" id="PAD71163.1"/>
    </source>
</evidence>
<feature type="domain" description="DUF4145" evidence="1">
    <location>
        <begin position="75"/>
        <end position="158"/>
    </location>
</feature>
<gene>
    <name evidence="2" type="ORF">CHH67_25590</name>
</gene>
<dbReference type="RefSeq" id="WP_095268195.1">
    <property type="nucleotide sequence ID" value="NZ_NPBY01000127.1"/>
</dbReference>
<evidence type="ECO:0000313" key="3">
    <source>
        <dbReference type="Proteomes" id="UP000215596"/>
    </source>
</evidence>
<dbReference type="EMBL" id="NPBY01000127">
    <property type="protein sequence ID" value="PAD71163.1"/>
    <property type="molecule type" value="Genomic_DNA"/>
</dbReference>
<accession>A0A268EDG1</accession>
<dbReference type="Pfam" id="PF13643">
    <property type="entry name" value="DUF4145"/>
    <property type="match status" value="1"/>
</dbReference>
<dbReference type="AlphaFoldDB" id="A0A268EDG1"/>
<organism evidence="2 3">
    <name type="scientific">Paenibacillus campinasensis</name>
    <dbReference type="NCBI Taxonomy" id="66347"/>
    <lineage>
        <taxon>Bacteria</taxon>
        <taxon>Bacillati</taxon>
        <taxon>Bacillota</taxon>
        <taxon>Bacilli</taxon>
        <taxon>Bacillales</taxon>
        <taxon>Paenibacillaceae</taxon>
        <taxon>Paenibacillus</taxon>
    </lineage>
</organism>
<name>A0A268EDG1_9BACL</name>
<comment type="caution">
    <text evidence="2">The sequence shown here is derived from an EMBL/GenBank/DDBJ whole genome shotgun (WGS) entry which is preliminary data.</text>
</comment>